<accession>A0A1F2P677</accession>
<dbReference type="EMBL" id="LYOR01000001">
    <property type="protein sequence ID" value="OFV66839.1"/>
    <property type="molecule type" value="Genomic_DNA"/>
</dbReference>
<comment type="caution">
    <text evidence="1">The sequence shown here is derived from an EMBL/GenBank/DDBJ whole genome shotgun (WGS) entry which is preliminary data.</text>
</comment>
<proteinExistence type="predicted"/>
<sequence>MDCPVCGHPLGNDICPVTHRVACTKCCYVLTDEEMLEWLEE</sequence>
<name>A0A1F2P677_9EURY</name>
<dbReference type="Proteomes" id="UP000185779">
    <property type="component" value="Unassembled WGS sequence"/>
</dbReference>
<keyword evidence="2" id="KW-1185">Reference proteome</keyword>
<evidence type="ECO:0000313" key="1">
    <source>
        <dbReference type="EMBL" id="OFV66839.1"/>
    </source>
</evidence>
<dbReference type="STRING" id="1839936.SBU_000132"/>
<evidence type="ECO:0000313" key="2">
    <source>
        <dbReference type="Proteomes" id="UP000185779"/>
    </source>
</evidence>
<reference evidence="1" key="1">
    <citation type="submission" date="2016-05" db="EMBL/GenBank/DDBJ databases">
        <title>Microbial consortia oxidize butane by reversing methanogenesis.</title>
        <authorList>
            <person name="Laso-Perez R."/>
            <person name="Richter M."/>
            <person name="Wegener G."/>
            <person name="Musat F."/>
        </authorList>
    </citation>
    <scope>NUCLEOTIDE SEQUENCE [LARGE SCALE GENOMIC DNA]</scope>
    <source>
        <strain evidence="1">BOX1</strain>
    </source>
</reference>
<organism evidence="1 2">
    <name type="scientific">Candidatus Syntropharchaeum butanivorans</name>
    <dbReference type="NCBI Taxonomy" id="1839936"/>
    <lineage>
        <taxon>Archaea</taxon>
        <taxon>Methanobacteriati</taxon>
        <taxon>Methanobacteriota</taxon>
        <taxon>Stenosarchaea group</taxon>
        <taxon>Methanomicrobia</taxon>
        <taxon>Methanosarcinales</taxon>
        <taxon>ANME-2 cluster</taxon>
        <taxon>Candidatus Syntropharchaeum</taxon>
    </lineage>
</organism>
<dbReference type="AlphaFoldDB" id="A0A1F2P677"/>
<gene>
    <name evidence="1" type="ORF">SBU_000132</name>
</gene>
<protein>
    <submittedName>
        <fullName evidence="1">Uncharacterized protein</fullName>
    </submittedName>
</protein>